<dbReference type="NCBIfam" id="TIGR01783">
    <property type="entry name" value="TonB-siderophor"/>
    <property type="match status" value="1"/>
</dbReference>
<dbReference type="OrthoDB" id="9760333at2"/>
<evidence type="ECO:0000256" key="4">
    <source>
        <dbReference type="ARBA" id="ARBA00022452"/>
    </source>
</evidence>
<evidence type="ECO:0000256" key="13">
    <source>
        <dbReference type="ARBA" id="ARBA00023237"/>
    </source>
</evidence>
<dbReference type="InterPro" id="IPR036942">
    <property type="entry name" value="Beta-barrel_TonB_sf"/>
</dbReference>
<dbReference type="GO" id="GO:0009279">
    <property type="term" value="C:cell outer membrane"/>
    <property type="evidence" value="ECO:0007669"/>
    <property type="project" value="UniProtKB-SubCell"/>
</dbReference>
<evidence type="ECO:0000256" key="3">
    <source>
        <dbReference type="ARBA" id="ARBA00022448"/>
    </source>
</evidence>
<protein>
    <submittedName>
        <fullName evidence="19">TonB-dependent siderophore receptor</fullName>
    </submittedName>
</protein>
<keyword evidence="5" id="KW-0410">Iron transport</keyword>
<evidence type="ECO:0000256" key="12">
    <source>
        <dbReference type="ARBA" id="ARBA00023170"/>
    </source>
</evidence>
<keyword evidence="10 15" id="KW-0798">TonB box</keyword>
<sequence length="691" mass="75664">MKSRLLLSAAMLAFPIAAMAAEAESDDSRTIIVTGKADGYLAENSVTATKTDTPLLDVPQSISVVTRERLDDQAPRSMADVLRYVPGTTIGQGEGNRDQITLRGQNTTADFFIDGVRDDVQYYRGLYNIERVEILKGPFALIFGRGGSGGIINRVQKTPSADALAIGGTASVNSFGAWDVSADINAPVSGNASLRLNANYESLDSHRDFFDGERYAINPYFAVDLGRWNLGLSYEYVNDDRVTDRGVPSIATVAGQPNRPITGYRDTFFGTPGVNRAGLEAHIVKARLDGELAENLNWSTTLLYGDYDKYYTNVFANGAATGQSGTVALSSYTDPTTRENFIAQSNLVWDVNFGSIGNKILLGLEYGDQDSTNQRRNGTLSSSTLNLANIVYPTVRFGALARNTESDVQFFSAYAQDQISFGAHVDLVVGLRYDRFKIKGTDLIGTPRPFARTDEKVSPRIGLILKPRDYISVYGSYSKSFLPRSGDQFLTMSATQQNLAPESFTNYEVGAKWDIRPDLNATLALFQLDRTNATTPDPNNVTATINVGATRTKGAELVLTGRITSNWQVSGGYTYQDAHLRGNGFVRSAQVPKHQFALWNRYDFNSNVGAGIGVIHQSSQFATIRTSATTTRLPAFTRVDAALFFKANERIELQVNVENLLDETYFSDAHNNNNITPGAPINARFTARVKF</sequence>
<dbReference type="InterPro" id="IPR037066">
    <property type="entry name" value="Plug_dom_sf"/>
</dbReference>
<feature type="domain" description="TonB-dependent receptor plug" evidence="18">
    <location>
        <begin position="55"/>
        <end position="151"/>
    </location>
</feature>
<dbReference type="GO" id="GO:0038023">
    <property type="term" value="F:signaling receptor activity"/>
    <property type="evidence" value="ECO:0007669"/>
    <property type="project" value="InterPro"/>
</dbReference>
<dbReference type="Proteomes" id="UP000197361">
    <property type="component" value="Unassembled WGS sequence"/>
</dbReference>
<evidence type="ECO:0000256" key="10">
    <source>
        <dbReference type="ARBA" id="ARBA00023077"/>
    </source>
</evidence>
<evidence type="ECO:0000313" key="19">
    <source>
        <dbReference type="EMBL" id="OWQ98654.1"/>
    </source>
</evidence>
<evidence type="ECO:0000256" key="5">
    <source>
        <dbReference type="ARBA" id="ARBA00022496"/>
    </source>
</evidence>
<comment type="subcellular location">
    <subcellularLocation>
        <location evidence="1 14">Cell outer membrane</location>
        <topology evidence="1 14">Multi-pass membrane protein</topology>
    </subcellularLocation>
</comment>
<reference evidence="19 20" key="1">
    <citation type="journal article" date="2010" name="Int. J. Syst. Evol. Microbiol.">
        <title>Sphingopyxis bauzanensis sp. nov., a psychrophilic bacterium isolated from soil.</title>
        <authorList>
            <person name="Zhang D.C."/>
            <person name="Liu H.C."/>
            <person name="Xin Y.H."/>
            <person name="Zhou Y.G."/>
            <person name="Schinner F."/>
            <person name="Margesin R."/>
        </authorList>
    </citation>
    <scope>NUCLEOTIDE SEQUENCE [LARGE SCALE GENOMIC DNA]</scope>
    <source>
        <strain evidence="19 20">DSM 22271</strain>
    </source>
</reference>
<keyword evidence="6 14" id="KW-0812">Transmembrane</keyword>
<dbReference type="PANTHER" id="PTHR32552">
    <property type="entry name" value="FERRICHROME IRON RECEPTOR-RELATED"/>
    <property type="match status" value="1"/>
</dbReference>
<dbReference type="PROSITE" id="PS52016">
    <property type="entry name" value="TONB_DEPENDENT_REC_3"/>
    <property type="match status" value="1"/>
</dbReference>
<dbReference type="GO" id="GO:0015344">
    <property type="term" value="F:siderophore uptake transmembrane transporter activity"/>
    <property type="evidence" value="ECO:0007669"/>
    <property type="project" value="TreeGrafter"/>
</dbReference>
<gene>
    <name evidence="19" type="ORF">CDQ92_00010</name>
</gene>
<organism evidence="19 20">
    <name type="scientific">Sphingopyxis bauzanensis</name>
    <dbReference type="NCBI Taxonomy" id="651663"/>
    <lineage>
        <taxon>Bacteria</taxon>
        <taxon>Pseudomonadati</taxon>
        <taxon>Pseudomonadota</taxon>
        <taxon>Alphaproteobacteria</taxon>
        <taxon>Sphingomonadales</taxon>
        <taxon>Sphingomonadaceae</taxon>
        <taxon>Sphingopyxis</taxon>
    </lineage>
</organism>
<dbReference type="PANTHER" id="PTHR32552:SF68">
    <property type="entry name" value="FERRICHROME OUTER MEMBRANE TRANSPORTER_PHAGE RECEPTOR"/>
    <property type="match status" value="1"/>
</dbReference>
<dbReference type="RefSeq" id="WP_088438966.1">
    <property type="nucleotide sequence ID" value="NZ_BMMC01000020.1"/>
</dbReference>
<dbReference type="EMBL" id="NISK01000001">
    <property type="protein sequence ID" value="OWQ98654.1"/>
    <property type="molecule type" value="Genomic_DNA"/>
</dbReference>
<dbReference type="FunFam" id="2.170.130.10:FF:000001">
    <property type="entry name" value="Catecholate siderophore TonB-dependent receptor"/>
    <property type="match status" value="1"/>
</dbReference>
<evidence type="ECO:0000256" key="7">
    <source>
        <dbReference type="ARBA" id="ARBA00022729"/>
    </source>
</evidence>
<evidence type="ECO:0000259" key="17">
    <source>
        <dbReference type="Pfam" id="PF00593"/>
    </source>
</evidence>
<evidence type="ECO:0000256" key="15">
    <source>
        <dbReference type="RuleBase" id="RU003357"/>
    </source>
</evidence>
<dbReference type="InterPro" id="IPR010105">
    <property type="entry name" value="TonB_sidphr_rcpt"/>
</dbReference>
<keyword evidence="11 14" id="KW-0472">Membrane</keyword>
<dbReference type="SUPFAM" id="SSF56935">
    <property type="entry name" value="Porins"/>
    <property type="match status" value="1"/>
</dbReference>
<dbReference type="InterPro" id="IPR012910">
    <property type="entry name" value="Plug_dom"/>
</dbReference>
<comment type="similarity">
    <text evidence="2 14 15">Belongs to the TonB-dependent receptor family.</text>
</comment>
<dbReference type="InterPro" id="IPR039426">
    <property type="entry name" value="TonB-dep_rcpt-like"/>
</dbReference>
<dbReference type="Pfam" id="PF07715">
    <property type="entry name" value="Plug"/>
    <property type="match status" value="1"/>
</dbReference>
<keyword evidence="13 14" id="KW-0998">Cell outer membrane</keyword>
<dbReference type="CDD" id="cd01347">
    <property type="entry name" value="ligand_gated_channel"/>
    <property type="match status" value="1"/>
</dbReference>
<keyword evidence="4 14" id="KW-1134">Transmembrane beta strand</keyword>
<proteinExistence type="inferred from homology"/>
<evidence type="ECO:0000256" key="14">
    <source>
        <dbReference type="PROSITE-ProRule" id="PRU01360"/>
    </source>
</evidence>
<evidence type="ECO:0000313" key="20">
    <source>
        <dbReference type="Proteomes" id="UP000197361"/>
    </source>
</evidence>
<dbReference type="GO" id="GO:0015891">
    <property type="term" value="P:siderophore transport"/>
    <property type="evidence" value="ECO:0007669"/>
    <property type="project" value="InterPro"/>
</dbReference>
<dbReference type="InterPro" id="IPR000531">
    <property type="entry name" value="Beta-barrel_TonB"/>
</dbReference>
<comment type="caution">
    <text evidence="19">The sequence shown here is derived from an EMBL/GenBank/DDBJ whole genome shotgun (WGS) entry which is preliminary data.</text>
</comment>
<name>A0A246JZF0_9SPHN</name>
<keyword evidence="8" id="KW-0408">Iron</keyword>
<evidence type="ECO:0000256" key="9">
    <source>
        <dbReference type="ARBA" id="ARBA00023065"/>
    </source>
</evidence>
<dbReference type="Gene3D" id="2.40.170.20">
    <property type="entry name" value="TonB-dependent receptor, beta-barrel domain"/>
    <property type="match status" value="1"/>
</dbReference>
<feature type="chain" id="PRO_5012241747" evidence="16">
    <location>
        <begin position="21"/>
        <end position="691"/>
    </location>
</feature>
<evidence type="ECO:0000256" key="11">
    <source>
        <dbReference type="ARBA" id="ARBA00023136"/>
    </source>
</evidence>
<keyword evidence="9" id="KW-0406">Ion transport</keyword>
<accession>A0A246JZF0</accession>
<keyword evidence="20" id="KW-1185">Reference proteome</keyword>
<dbReference type="AlphaFoldDB" id="A0A246JZF0"/>
<feature type="domain" description="TonB-dependent receptor-like beta-barrel" evidence="17">
    <location>
        <begin position="231"/>
        <end position="660"/>
    </location>
</feature>
<evidence type="ECO:0000256" key="6">
    <source>
        <dbReference type="ARBA" id="ARBA00022692"/>
    </source>
</evidence>
<dbReference type="Pfam" id="PF00593">
    <property type="entry name" value="TonB_dep_Rec_b-barrel"/>
    <property type="match status" value="1"/>
</dbReference>
<feature type="signal peptide" evidence="16">
    <location>
        <begin position="1"/>
        <end position="20"/>
    </location>
</feature>
<evidence type="ECO:0000256" key="16">
    <source>
        <dbReference type="SAM" id="SignalP"/>
    </source>
</evidence>
<evidence type="ECO:0000256" key="1">
    <source>
        <dbReference type="ARBA" id="ARBA00004571"/>
    </source>
</evidence>
<keyword evidence="12 19" id="KW-0675">Receptor</keyword>
<evidence type="ECO:0000256" key="8">
    <source>
        <dbReference type="ARBA" id="ARBA00023004"/>
    </source>
</evidence>
<keyword evidence="3 14" id="KW-0813">Transport</keyword>
<keyword evidence="7 16" id="KW-0732">Signal</keyword>
<dbReference type="Gene3D" id="2.170.130.10">
    <property type="entry name" value="TonB-dependent receptor, plug domain"/>
    <property type="match status" value="1"/>
</dbReference>
<evidence type="ECO:0000259" key="18">
    <source>
        <dbReference type="Pfam" id="PF07715"/>
    </source>
</evidence>
<evidence type="ECO:0000256" key="2">
    <source>
        <dbReference type="ARBA" id="ARBA00009810"/>
    </source>
</evidence>